<evidence type="ECO:0000256" key="7">
    <source>
        <dbReference type="ARBA" id="ARBA00022840"/>
    </source>
</evidence>
<keyword evidence="3" id="KW-0597">Phosphoprotein</keyword>
<keyword evidence="8" id="KW-0460">Magnesium</keyword>
<evidence type="ECO:0000313" key="13">
    <source>
        <dbReference type="RefSeq" id="XP_006819248.1"/>
    </source>
</evidence>
<keyword evidence="6" id="KW-0221">Differentiation</keyword>
<dbReference type="PANTHER" id="PTHR24346">
    <property type="entry name" value="MAP/MICROTUBULE AFFINITY-REGULATING KINASE"/>
    <property type="match status" value="1"/>
</dbReference>
<evidence type="ECO:0000256" key="3">
    <source>
        <dbReference type="ARBA" id="ARBA00022553"/>
    </source>
</evidence>
<dbReference type="Proteomes" id="UP000694865">
    <property type="component" value="Unplaced"/>
</dbReference>
<evidence type="ECO:0000259" key="11">
    <source>
        <dbReference type="PROSITE" id="PS50011"/>
    </source>
</evidence>
<dbReference type="PROSITE" id="PS00108">
    <property type="entry name" value="PROTEIN_KINASE_ST"/>
    <property type="match status" value="1"/>
</dbReference>
<dbReference type="PROSITE" id="PS50011">
    <property type="entry name" value="PROTEIN_KINASE_DOM"/>
    <property type="match status" value="1"/>
</dbReference>
<proteinExistence type="predicted"/>
<evidence type="ECO:0000256" key="5">
    <source>
        <dbReference type="ARBA" id="ARBA00022741"/>
    </source>
</evidence>
<dbReference type="InterPro" id="IPR000719">
    <property type="entry name" value="Prot_kinase_dom"/>
</dbReference>
<organism evidence="12 13">
    <name type="scientific">Saccoglossus kowalevskii</name>
    <name type="common">Acorn worm</name>
    <dbReference type="NCBI Taxonomy" id="10224"/>
    <lineage>
        <taxon>Eukaryota</taxon>
        <taxon>Metazoa</taxon>
        <taxon>Hemichordata</taxon>
        <taxon>Enteropneusta</taxon>
        <taxon>Harrimaniidae</taxon>
        <taxon>Saccoglossus</taxon>
    </lineage>
</organism>
<dbReference type="Gene3D" id="1.10.510.10">
    <property type="entry name" value="Transferase(Phosphotransferase) domain 1"/>
    <property type="match status" value="1"/>
</dbReference>
<dbReference type="InterPro" id="IPR008271">
    <property type="entry name" value="Ser/Thr_kinase_AS"/>
</dbReference>
<keyword evidence="7" id="KW-0067">ATP-binding</keyword>
<keyword evidence="10" id="KW-0744">Spermatogenesis</keyword>
<dbReference type="SMART" id="SM00220">
    <property type="entry name" value="S_TKc"/>
    <property type="match status" value="1"/>
</dbReference>
<accession>A0ABM0MGV7</accession>
<evidence type="ECO:0000256" key="4">
    <source>
        <dbReference type="ARBA" id="ARBA00022723"/>
    </source>
</evidence>
<dbReference type="GeneID" id="102802391"/>
<keyword evidence="4" id="KW-0479">Metal-binding</keyword>
<dbReference type="SUPFAM" id="SSF56112">
    <property type="entry name" value="Protein kinase-like (PK-like)"/>
    <property type="match status" value="1"/>
</dbReference>
<evidence type="ECO:0000256" key="2">
    <source>
        <dbReference type="ARBA" id="ARBA00022473"/>
    </source>
</evidence>
<evidence type="ECO:0000313" key="12">
    <source>
        <dbReference type="Proteomes" id="UP000694865"/>
    </source>
</evidence>
<dbReference type="InterPro" id="IPR011009">
    <property type="entry name" value="Kinase-like_dom_sf"/>
</dbReference>
<evidence type="ECO:0000256" key="9">
    <source>
        <dbReference type="ARBA" id="ARBA00022843"/>
    </source>
</evidence>
<reference evidence="13" key="1">
    <citation type="submission" date="2025-08" db="UniProtKB">
        <authorList>
            <consortium name="RefSeq"/>
        </authorList>
    </citation>
    <scope>IDENTIFICATION</scope>
    <source>
        <tissue evidence="13">Testes</tissue>
    </source>
</reference>
<dbReference type="PANTHER" id="PTHR24346:SF102">
    <property type="entry name" value="TESTIS-SPECIFIC SERINE_THREONINE-PROTEIN KINASE 1"/>
    <property type="match status" value="1"/>
</dbReference>
<name>A0ABM0MGV7_SACKO</name>
<evidence type="ECO:0000256" key="10">
    <source>
        <dbReference type="ARBA" id="ARBA00022871"/>
    </source>
</evidence>
<keyword evidence="12" id="KW-1185">Reference proteome</keyword>
<protein>
    <submittedName>
        <fullName evidence="13">Testis-specific serine/threonine-protein kinase 2-like</fullName>
    </submittedName>
</protein>
<feature type="domain" description="Protein kinase" evidence="11">
    <location>
        <begin position="15"/>
        <end position="272"/>
    </location>
</feature>
<sequence>MPEKEWFIPLTYWTATAANKNKSGTPTDQYIVKEAYSQKHDKNVAVKIINRRLAPDDFRTKFLPRELEIIRHVRHPNIIRIYALLNHEEKVCVVMEKAAHGDLLEHIKKNGSLPEGICKSMFRQLVDGLKYLHAKDVVHRDLKCENLLLDECDHLKVADFGFARVISDTKLSETFCGSAAYAPPEILQGIPYHPKSAEIWSMGVILYIMLVGMMPYDDSDVKAMIKVQLNSKVSFPEKKKLTPEVKALVHWMLEPRLDKRASLDDILASDWFNS</sequence>
<keyword evidence="2" id="KW-0217">Developmental protein</keyword>
<dbReference type="Pfam" id="PF00069">
    <property type="entry name" value="Pkinase"/>
    <property type="match status" value="1"/>
</dbReference>
<evidence type="ECO:0000256" key="8">
    <source>
        <dbReference type="ARBA" id="ARBA00022842"/>
    </source>
</evidence>
<keyword evidence="9" id="KW-0832">Ubl conjugation</keyword>
<dbReference type="CDD" id="cd14080">
    <property type="entry name" value="STKc_TSSK-like"/>
    <property type="match status" value="1"/>
</dbReference>
<dbReference type="RefSeq" id="XP_006819248.1">
    <property type="nucleotide sequence ID" value="XM_006819185.1"/>
</dbReference>
<dbReference type="PIRSF" id="PIRSF000654">
    <property type="entry name" value="Integrin-linked_kinase"/>
    <property type="match status" value="1"/>
</dbReference>
<keyword evidence="5" id="KW-0547">Nucleotide-binding</keyword>
<comment type="cofactor">
    <cofactor evidence="1">
        <name>Mg(2+)</name>
        <dbReference type="ChEBI" id="CHEBI:18420"/>
    </cofactor>
</comment>
<evidence type="ECO:0000256" key="6">
    <source>
        <dbReference type="ARBA" id="ARBA00022782"/>
    </source>
</evidence>
<evidence type="ECO:0000256" key="1">
    <source>
        <dbReference type="ARBA" id="ARBA00001946"/>
    </source>
</evidence>
<gene>
    <name evidence="13" type="primary">LOC102802391</name>
</gene>